<dbReference type="RefSeq" id="WP_283759866.1">
    <property type="nucleotide sequence ID" value="NZ_JAQOSQ010000029.1"/>
</dbReference>
<dbReference type="Pfam" id="PF13340">
    <property type="entry name" value="DUF4096"/>
    <property type="match status" value="1"/>
</dbReference>
<dbReference type="Proteomes" id="UP001232992">
    <property type="component" value="Unassembled WGS sequence"/>
</dbReference>
<dbReference type="InterPro" id="IPR025161">
    <property type="entry name" value="IS402-like_dom"/>
</dbReference>
<feature type="domain" description="Insertion element IS402-like" evidence="1">
    <location>
        <begin position="6"/>
        <end position="78"/>
    </location>
</feature>
<dbReference type="PANTHER" id="PTHR30007:SF0">
    <property type="entry name" value="TRANSPOSASE"/>
    <property type="match status" value="1"/>
</dbReference>
<name>A0ABT7C184_9CYAN</name>
<organism evidence="2 3">
    <name type="scientific">Roseofilum casamattae BLCC-M143</name>
    <dbReference type="NCBI Taxonomy" id="3022442"/>
    <lineage>
        <taxon>Bacteria</taxon>
        <taxon>Bacillati</taxon>
        <taxon>Cyanobacteriota</taxon>
        <taxon>Cyanophyceae</taxon>
        <taxon>Desertifilales</taxon>
        <taxon>Desertifilaceae</taxon>
        <taxon>Roseofilum</taxon>
        <taxon>Roseofilum casamattae</taxon>
    </lineage>
</organism>
<proteinExistence type="predicted"/>
<gene>
    <name evidence="2" type="ORF">PMH09_18685</name>
</gene>
<feature type="non-terminal residue" evidence="2">
    <location>
        <position position="96"/>
    </location>
</feature>
<accession>A0ABT7C184</accession>
<reference evidence="2 3" key="1">
    <citation type="submission" date="2023-01" db="EMBL/GenBank/DDBJ databases">
        <title>Novel diversity within Roseofilum (Cyanobacteria; Desertifilaceae) from marine benthic mats with descriptions of four novel species.</title>
        <authorList>
            <person name="Wang Y."/>
            <person name="Berthold D.E."/>
            <person name="Hu J."/>
            <person name="Lefler F.W."/>
            <person name="Laughinghouse H.D. IV."/>
        </authorList>
    </citation>
    <scope>NUCLEOTIDE SEQUENCE [LARGE SCALE GENOMIC DNA]</scope>
    <source>
        <strain evidence="2 3">BLCC-M143</strain>
    </source>
</reference>
<keyword evidence="3" id="KW-1185">Reference proteome</keyword>
<evidence type="ECO:0000313" key="3">
    <source>
        <dbReference type="Proteomes" id="UP001232992"/>
    </source>
</evidence>
<evidence type="ECO:0000259" key="1">
    <source>
        <dbReference type="Pfam" id="PF13340"/>
    </source>
</evidence>
<evidence type="ECO:0000313" key="2">
    <source>
        <dbReference type="EMBL" id="MDJ1185219.1"/>
    </source>
</evidence>
<dbReference type="PANTHER" id="PTHR30007">
    <property type="entry name" value="PHP DOMAIN PROTEIN"/>
    <property type="match status" value="1"/>
</dbReference>
<protein>
    <submittedName>
        <fullName evidence="2">Transposase</fullName>
    </submittedName>
</protein>
<comment type="caution">
    <text evidence="2">The sequence shown here is derived from an EMBL/GenBank/DDBJ whole genome shotgun (WGS) entry which is preliminary data.</text>
</comment>
<sequence length="96" mass="11651">MYPSNLTDQQWEIIRPLIPDAKTGGRPRTTDMRAICDGIFYHLKTGCQWAYLPKEFPPYSTVYKYYRQWQKKRVWTQINEKLRCQVRLQENKSQYS</sequence>
<dbReference type="EMBL" id="JAQOSQ010000029">
    <property type="protein sequence ID" value="MDJ1185219.1"/>
    <property type="molecule type" value="Genomic_DNA"/>
</dbReference>